<feature type="domain" description="Carboxylesterase type B" evidence="6">
    <location>
        <begin position="42"/>
        <end position="86"/>
    </location>
</feature>
<evidence type="ECO:0000313" key="7">
    <source>
        <dbReference type="EMBL" id="KAK3879305.1"/>
    </source>
</evidence>
<evidence type="ECO:0000256" key="3">
    <source>
        <dbReference type="ARBA" id="ARBA00022801"/>
    </source>
</evidence>
<evidence type="ECO:0000313" key="8">
    <source>
        <dbReference type="Proteomes" id="UP001286313"/>
    </source>
</evidence>
<dbReference type="Gene3D" id="3.40.50.1820">
    <property type="entry name" value="alpha/beta hydrolase"/>
    <property type="match status" value="2"/>
</dbReference>
<dbReference type="EC" id="3.1.1.-" evidence="5"/>
<reference evidence="7" key="1">
    <citation type="submission" date="2023-10" db="EMBL/GenBank/DDBJ databases">
        <title>Genome assemblies of two species of porcelain crab, Petrolisthes cinctipes and Petrolisthes manimaculis (Anomura: Porcellanidae).</title>
        <authorList>
            <person name="Angst P."/>
        </authorList>
    </citation>
    <scope>NUCLEOTIDE SEQUENCE</scope>
    <source>
        <strain evidence="7">PB745_01</strain>
        <tissue evidence="7">Gill</tissue>
    </source>
</reference>
<dbReference type="PROSITE" id="PS00122">
    <property type="entry name" value="CARBOXYLESTERASE_B_1"/>
    <property type="match status" value="1"/>
</dbReference>
<accession>A0AAE1FTF8</accession>
<evidence type="ECO:0000259" key="6">
    <source>
        <dbReference type="Pfam" id="PF00135"/>
    </source>
</evidence>
<dbReference type="PANTHER" id="PTHR43142">
    <property type="entry name" value="CARBOXYLIC ESTER HYDROLASE"/>
    <property type="match status" value="1"/>
</dbReference>
<dbReference type="InterPro" id="IPR019826">
    <property type="entry name" value="Carboxylesterase_B_AS"/>
</dbReference>
<organism evidence="7 8">
    <name type="scientific">Petrolisthes cinctipes</name>
    <name type="common">Flat porcelain crab</name>
    <dbReference type="NCBI Taxonomy" id="88211"/>
    <lineage>
        <taxon>Eukaryota</taxon>
        <taxon>Metazoa</taxon>
        <taxon>Ecdysozoa</taxon>
        <taxon>Arthropoda</taxon>
        <taxon>Crustacea</taxon>
        <taxon>Multicrustacea</taxon>
        <taxon>Malacostraca</taxon>
        <taxon>Eumalacostraca</taxon>
        <taxon>Eucarida</taxon>
        <taxon>Decapoda</taxon>
        <taxon>Pleocyemata</taxon>
        <taxon>Anomura</taxon>
        <taxon>Galatheoidea</taxon>
        <taxon>Porcellanidae</taxon>
        <taxon>Petrolisthes</taxon>
    </lineage>
</organism>
<comment type="similarity">
    <text evidence="1 5">Belongs to the type-B carboxylesterase/lipase family.</text>
</comment>
<evidence type="ECO:0000256" key="4">
    <source>
        <dbReference type="ARBA" id="ARBA00023180"/>
    </source>
</evidence>
<dbReference type="SUPFAM" id="SSF53474">
    <property type="entry name" value="alpha/beta-Hydrolases"/>
    <property type="match status" value="1"/>
</dbReference>
<gene>
    <name evidence="7" type="ORF">Pcinc_016134</name>
</gene>
<sequence length="229" mass="25132">MGFLWEMSNPTSLQHLKILPQPVMEVRGVLLLLVVVCVAQERPVVEVAQGRVVGLNTTRYNITFLEFLSIPYAQPPVDHLRFKDALETPEPLPVMVFIHGGAFYLGSARTYHGFEELVKRGVVVVMMQYRLGVFGFLSTEDEAAPGNQGLKDQTLALTWIRDNIAAFGGDANKVTLMGESAGAISIHYHLLIPSSAGLFSAAIMESGTSLCNWGRGRDFRLAAQTLAQK</sequence>
<keyword evidence="2" id="KW-0719">Serine esterase</keyword>
<protein>
    <recommendedName>
        <fullName evidence="5">Carboxylic ester hydrolase</fullName>
        <ecNumber evidence="5">3.1.1.-</ecNumber>
    </recommendedName>
</protein>
<dbReference type="GO" id="GO:0052689">
    <property type="term" value="F:carboxylic ester hydrolase activity"/>
    <property type="evidence" value="ECO:0007669"/>
    <property type="project" value="UniProtKB-KW"/>
</dbReference>
<feature type="domain" description="Carboxylesterase type B" evidence="6">
    <location>
        <begin position="90"/>
        <end position="228"/>
    </location>
</feature>
<comment type="caution">
    <text evidence="7">The sequence shown here is derived from an EMBL/GenBank/DDBJ whole genome shotgun (WGS) entry which is preliminary data.</text>
</comment>
<dbReference type="AlphaFoldDB" id="A0AAE1FTF8"/>
<evidence type="ECO:0000256" key="1">
    <source>
        <dbReference type="ARBA" id="ARBA00005964"/>
    </source>
</evidence>
<dbReference type="InterPro" id="IPR029058">
    <property type="entry name" value="AB_hydrolase_fold"/>
</dbReference>
<keyword evidence="8" id="KW-1185">Reference proteome</keyword>
<dbReference type="EMBL" id="JAWQEG010001465">
    <property type="protein sequence ID" value="KAK3879305.1"/>
    <property type="molecule type" value="Genomic_DNA"/>
</dbReference>
<dbReference type="Proteomes" id="UP001286313">
    <property type="component" value="Unassembled WGS sequence"/>
</dbReference>
<dbReference type="Pfam" id="PF00135">
    <property type="entry name" value="COesterase"/>
    <property type="match status" value="2"/>
</dbReference>
<dbReference type="PANTHER" id="PTHR43142:SF1">
    <property type="entry name" value="CARBOXYLIC ESTER HYDROLASE"/>
    <property type="match status" value="1"/>
</dbReference>
<dbReference type="InterPro" id="IPR002018">
    <property type="entry name" value="CarbesteraseB"/>
</dbReference>
<evidence type="ECO:0000256" key="5">
    <source>
        <dbReference type="RuleBase" id="RU361235"/>
    </source>
</evidence>
<keyword evidence="4" id="KW-0325">Glycoprotein</keyword>
<keyword evidence="3 5" id="KW-0378">Hydrolase</keyword>
<evidence type="ECO:0000256" key="2">
    <source>
        <dbReference type="ARBA" id="ARBA00022487"/>
    </source>
</evidence>
<proteinExistence type="inferred from homology"/>
<name>A0AAE1FTF8_PETCI</name>